<name>K2QP61_MACPH</name>
<dbReference type="VEuPathDB" id="FungiDB:MPH_11219"/>
<feature type="region of interest" description="Disordered" evidence="1">
    <location>
        <begin position="648"/>
        <end position="707"/>
    </location>
</feature>
<sequence>MANTRNRKKRPSTGAITTARKRTKTQPISQRSSADPPPAAAPNQRLLLVDLPPEIFQRIIRHIVIGGQNREVFVVRQVSRLFDVEIIAELIWTCHIRDASETGAILCWASHLPLVERLLSTLATSQRNSTAALETPMLRVIRDAAKAIADYKDEHSPAMELFYSLKVCSVVFAHQWRGNLSVFAQHWRGELAAFPRSPRLVVEYTDSDIWRTGACVALLLDDDPMRAYFYSKVGDSSLLNHSSFIVPSAPWAAAKGGNVRILRQMRNDKVPLHGLYDNGLWHNANPMTAACADLRPENHDAVLVILESYFEQGMCVLARQLSQEITACIKFAGQTGSRKLFSLLTELNIRRHYEFPLGQQLYNCCARRNLALVKFLLEHGVNPNVGTGQSPENGKDLVTSLQMCVYNKDVEMVRILLASAMIPADPNKTSATTPLPLQIAVQNNDVACITALLAGGALARGLLDSESGGCVNFDVLFQAATLRHIKAMKAIIPHYHISTSQSYHDSACESLVLAVETGDLEMARVLVDAGCSIHGQWDPPLPGTPFADLHDKRIGGKQGSRKKEKEKQKREDDGKGKGETKKELPPRHRMLSMPLIKVALRAGNQQAAAFLLSRGAVWRYPYDYLLKRPGESANSVEKRVALVRRAAEARDAEEDMAEQAAEEEQAQRQQRDAQKAKQAAKARTKRLKELGEMEWDPEGDDSFEDGC</sequence>
<accession>K2QP61</accession>
<dbReference type="OrthoDB" id="366390at2759"/>
<dbReference type="InterPro" id="IPR051616">
    <property type="entry name" value="Cul2-RING_E3_ligase_SR"/>
</dbReference>
<organism evidence="2 3">
    <name type="scientific">Macrophomina phaseolina (strain MS6)</name>
    <name type="common">Charcoal rot fungus</name>
    <dbReference type="NCBI Taxonomy" id="1126212"/>
    <lineage>
        <taxon>Eukaryota</taxon>
        <taxon>Fungi</taxon>
        <taxon>Dikarya</taxon>
        <taxon>Ascomycota</taxon>
        <taxon>Pezizomycotina</taxon>
        <taxon>Dothideomycetes</taxon>
        <taxon>Dothideomycetes incertae sedis</taxon>
        <taxon>Botryosphaeriales</taxon>
        <taxon>Botryosphaeriaceae</taxon>
        <taxon>Macrophomina</taxon>
    </lineage>
</organism>
<dbReference type="SUPFAM" id="SSF48403">
    <property type="entry name" value="Ankyrin repeat"/>
    <property type="match status" value="1"/>
</dbReference>
<dbReference type="AlphaFoldDB" id="K2QP61"/>
<feature type="compositionally biased region" description="Basic and acidic residues" evidence="1">
    <location>
        <begin position="561"/>
        <end position="585"/>
    </location>
</feature>
<dbReference type="SMART" id="SM00248">
    <property type="entry name" value="ANK"/>
    <property type="match status" value="4"/>
</dbReference>
<protein>
    <submittedName>
        <fullName evidence="2">Uncharacterized protein</fullName>
    </submittedName>
</protein>
<dbReference type="Pfam" id="PF12796">
    <property type="entry name" value="Ank_2"/>
    <property type="match status" value="1"/>
</dbReference>
<feature type="region of interest" description="Disordered" evidence="1">
    <location>
        <begin position="1"/>
        <end position="40"/>
    </location>
</feature>
<dbReference type="InterPro" id="IPR036770">
    <property type="entry name" value="Ankyrin_rpt-contain_sf"/>
</dbReference>
<dbReference type="PANTHER" id="PTHR46224">
    <property type="entry name" value="ANKYRIN REPEAT FAMILY PROTEIN"/>
    <property type="match status" value="1"/>
</dbReference>
<feature type="region of interest" description="Disordered" evidence="1">
    <location>
        <begin position="542"/>
        <end position="585"/>
    </location>
</feature>
<evidence type="ECO:0000313" key="3">
    <source>
        <dbReference type="Proteomes" id="UP000007129"/>
    </source>
</evidence>
<dbReference type="EMBL" id="AHHD01000467">
    <property type="protein sequence ID" value="EKG11726.1"/>
    <property type="molecule type" value="Genomic_DNA"/>
</dbReference>
<feature type="compositionally biased region" description="Basic residues" evidence="1">
    <location>
        <begin position="1"/>
        <end position="11"/>
    </location>
</feature>
<dbReference type="Gene3D" id="1.25.40.20">
    <property type="entry name" value="Ankyrin repeat-containing domain"/>
    <property type="match status" value="1"/>
</dbReference>
<proteinExistence type="predicted"/>
<feature type="compositionally biased region" description="Acidic residues" evidence="1">
    <location>
        <begin position="651"/>
        <end position="664"/>
    </location>
</feature>
<dbReference type="Proteomes" id="UP000007129">
    <property type="component" value="Unassembled WGS sequence"/>
</dbReference>
<evidence type="ECO:0000313" key="2">
    <source>
        <dbReference type="EMBL" id="EKG11726.1"/>
    </source>
</evidence>
<feature type="compositionally biased region" description="Acidic residues" evidence="1">
    <location>
        <begin position="692"/>
        <end position="707"/>
    </location>
</feature>
<feature type="compositionally biased region" description="Basic and acidic residues" evidence="1">
    <location>
        <begin position="665"/>
        <end position="675"/>
    </location>
</feature>
<comment type="caution">
    <text evidence="2">The sequence shown here is derived from an EMBL/GenBank/DDBJ whole genome shotgun (WGS) entry which is preliminary data.</text>
</comment>
<gene>
    <name evidence="2" type="ORF">MPH_11219</name>
</gene>
<dbReference type="InterPro" id="IPR002110">
    <property type="entry name" value="Ankyrin_rpt"/>
</dbReference>
<dbReference type="InParanoid" id="K2QP61"/>
<reference evidence="2 3" key="1">
    <citation type="journal article" date="2012" name="BMC Genomics">
        <title>Tools to kill: Genome of one of the most destructive plant pathogenic fungi Macrophomina phaseolina.</title>
        <authorList>
            <person name="Islam M.S."/>
            <person name="Haque M.S."/>
            <person name="Islam M.M."/>
            <person name="Emdad E.M."/>
            <person name="Halim A."/>
            <person name="Hossen Q.M.M."/>
            <person name="Hossain M.Z."/>
            <person name="Ahmed B."/>
            <person name="Rahim S."/>
            <person name="Rahman M.S."/>
            <person name="Alam M.M."/>
            <person name="Hou S."/>
            <person name="Wan X."/>
            <person name="Saito J.A."/>
            <person name="Alam M."/>
        </authorList>
    </citation>
    <scope>NUCLEOTIDE SEQUENCE [LARGE SCALE GENOMIC DNA]</scope>
    <source>
        <strain evidence="2 3">MS6</strain>
    </source>
</reference>
<dbReference type="PANTHER" id="PTHR46224:SF64">
    <property type="entry name" value="IQ MOTIF AND ANKYRIN REPEAT DOMAIN-CONTAINING PROTEIN 1"/>
    <property type="match status" value="1"/>
</dbReference>
<evidence type="ECO:0000256" key="1">
    <source>
        <dbReference type="SAM" id="MobiDB-lite"/>
    </source>
</evidence>
<dbReference type="HOGENOM" id="CLU_390326_0_0_1"/>